<evidence type="ECO:0000256" key="4">
    <source>
        <dbReference type="ARBA" id="ARBA00023163"/>
    </source>
</evidence>
<dbReference type="PANTHER" id="PTHR30346">
    <property type="entry name" value="TRANSCRIPTIONAL DUAL REGULATOR HCAR-RELATED"/>
    <property type="match status" value="1"/>
</dbReference>
<dbReference type="InterPro" id="IPR000847">
    <property type="entry name" value="LysR_HTH_N"/>
</dbReference>
<dbReference type="GO" id="GO:0032993">
    <property type="term" value="C:protein-DNA complex"/>
    <property type="evidence" value="ECO:0007669"/>
    <property type="project" value="TreeGrafter"/>
</dbReference>
<comment type="similarity">
    <text evidence="1">Belongs to the LysR transcriptional regulatory family.</text>
</comment>
<keyword evidence="2" id="KW-0805">Transcription regulation</keyword>
<dbReference type="GO" id="GO:0003677">
    <property type="term" value="F:DNA binding"/>
    <property type="evidence" value="ECO:0007669"/>
    <property type="project" value="UniProtKB-KW"/>
</dbReference>
<dbReference type="PANTHER" id="PTHR30346:SF17">
    <property type="entry name" value="LYSR FAMILY TRANSCRIPTIONAL REGULATOR"/>
    <property type="match status" value="1"/>
</dbReference>
<organism evidence="6 7">
    <name type="scientific">[Clostridium] clostridioforme 90A8</name>
    <dbReference type="NCBI Taxonomy" id="999408"/>
    <lineage>
        <taxon>Bacteria</taxon>
        <taxon>Bacillati</taxon>
        <taxon>Bacillota</taxon>
        <taxon>Clostridia</taxon>
        <taxon>Lachnospirales</taxon>
        <taxon>Lachnospiraceae</taxon>
        <taxon>Enterocloster</taxon>
    </lineage>
</organism>
<protein>
    <recommendedName>
        <fullName evidence="5">HTH lysR-type domain-containing protein</fullName>
    </recommendedName>
</protein>
<dbReference type="FunFam" id="1.10.10.10:FF:000001">
    <property type="entry name" value="LysR family transcriptional regulator"/>
    <property type="match status" value="1"/>
</dbReference>
<dbReference type="HOGENOM" id="CLU_039613_6_4_9"/>
<keyword evidence="4" id="KW-0804">Transcription</keyword>
<dbReference type="EMBL" id="AGYR01000029">
    <property type="protein sequence ID" value="ENZ13670.1"/>
    <property type="molecule type" value="Genomic_DNA"/>
</dbReference>
<dbReference type="GeneID" id="57963271"/>
<name>A0A0E2H9L5_9FIRM</name>
<dbReference type="SUPFAM" id="SSF53850">
    <property type="entry name" value="Periplasmic binding protein-like II"/>
    <property type="match status" value="1"/>
</dbReference>
<dbReference type="InterPro" id="IPR005119">
    <property type="entry name" value="LysR_subst-bd"/>
</dbReference>
<dbReference type="AlphaFoldDB" id="A0A0E2H9L5"/>
<evidence type="ECO:0000313" key="6">
    <source>
        <dbReference type="EMBL" id="ENZ13670.1"/>
    </source>
</evidence>
<dbReference type="InterPro" id="IPR036390">
    <property type="entry name" value="WH_DNA-bd_sf"/>
</dbReference>
<feature type="domain" description="HTH lysR-type" evidence="5">
    <location>
        <begin position="1"/>
        <end position="58"/>
    </location>
</feature>
<evidence type="ECO:0000313" key="7">
    <source>
        <dbReference type="Proteomes" id="UP000013085"/>
    </source>
</evidence>
<dbReference type="PRINTS" id="PR00039">
    <property type="entry name" value="HTHLYSR"/>
</dbReference>
<dbReference type="PROSITE" id="PS50931">
    <property type="entry name" value="HTH_LYSR"/>
    <property type="match status" value="1"/>
</dbReference>
<dbReference type="RefSeq" id="WP_002585704.1">
    <property type="nucleotide sequence ID" value="NZ_KB851021.1"/>
</dbReference>
<dbReference type="SUPFAM" id="SSF46785">
    <property type="entry name" value="Winged helix' DNA-binding domain"/>
    <property type="match status" value="1"/>
</dbReference>
<evidence type="ECO:0000259" key="5">
    <source>
        <dbReference type="PROSITE" id="PS50931"/>
    </source>
</evidence>
<evidence type="ECO:0000256" key="1">
    <source>
        <dbReference type="ARBA" id="ARBA00009437"/>
    </source>
</evidence>
<dbReference type="Gene3D" id="3.40.190.10">
    <property type="entry name" value="Periplasmic binding protein-like II"/>
    <property type="match status" value="2"/>
</dbReference>
<dbReference type="Proteomes" id="UP000013085">
    <property type="component" value="Unassembled WGS sequence"/>
</dbReference>
<dbReference type="Pfam" id="PF03466">
    <property type="entry name" value="LysR_substrate"/>
    <property type="match status" value="1"/>
</dbReference>
<dbReference type="Gene3D" id="1.10.10.10">
    <property type="entry name" value="Winged helix-like DNA-binding domain superfamily/Winged helix DNA-binding domain"/>
    <property type="match status" value="1"/>
</dbReference>
<evidence type="ECO:0000256" key="3">
    <source>
        <dbReference type="ARBA" id="ARBA00023125"/>
    </source>
</evidence>
<dbReference type="GO" id="GO:0003700">
    <property type="term" value="F:DNA-binding transcription factor activity"/>
    <property type="evidence" value="ECO:0007669"/>
    <property type="project" value="InterPro"/>
</dbReference>
<comment type="caution">
    <text evidence="6">The sequence shown here is derived from an EMBL/GenBank/DDBJ whole genome shotgun (WGS) entry which is preliminary data.</text>
</comment>
<dbReference type="PATRIC" id="fig|999408.3.peg.2771"/>
<dbReference type="InterPro" id="IPR036388">
    <property type="entry name" value="WH-like_DNA-bd_sf"/>
</dbReference>
<evidence type="ECO:0000256" key="2">
    <source>
        <dbReference type="ARBA" id="ARBA00023015"/>
    </source>
</evidence>
<dbReference type="Pfam" id="PF00126">
    <property type="entry name" value="HTH_1"/>
    <property type="match status" value="1"/>
</dbReference>
<accession>A0A0E2H9L5</accession>
<gene>
    <name evidence="6" type="ORF">HMPREF1090_02565</name>
</gene>
<sequence length="297" mass="34592">MTIHQIECFLEAARTLNFTEAANHLYISQQGLSRQIASLEKELELRLFDRTTRDVRLTRSGELLLWRWKDIPKEIYDSVDMAREEGERAKRRINLSVVGMSGIIEMAGNILADYMALDPDVEFEINEFTNIKDMTNGNPDLMMTVSFTPSYEQLKEKCGLVVVKNLPLYYVMSKENPLAQKEEVVMEDFKGETMLCLFKNFFAGAELRLFELIAKQEHILQKARYYENVNSLELAIIANEGIHIGFKEFYHNYGERLVMHPMPNSNSQAHASVIIVWRKENEKRLESFIKFLKNNYN</sequence>
<reference evidence="6 7" key="1">
    <citation type="submission" date="2013-01" db="EMBL/GenBank/DDBJ databases">
        <title>The Genome Sequence of Clostridium clostridioforme 90A8.</title>
        <authorList>
            <consortium name="The Broad Institute Genome Sequencing Platform"/>
            <person name="Earl A."/>
            <person name="Ward D."/>
            <person name="Feldgarden M."/>
            <person name="Gevers D."/>
            <person name="Courvalin P."/>
            <person name="Lambert T."/>
            <person name="Walker B."/>
            <person name="Young S.K."/>
            <person name="Zeng Q."/>
            <person name="Gargeya S."/>
            <person name="Fitzgerald M."/>
            <person name="Haas B."/>
            <person name="Abouelleil A."/>
            <person name="Alvarado L."/>
            <person name="Arachchi H.M."/>
            <person name="Berlin A.M."/>
            <person name="Chapman S.B."/>
            <person name="Dewar J."/>
            <person name="Goldberg J."/>
            <person name="Griggs A."/>
            <person name="Gujja S."/>
            <person name="Hansen M."/>
            <person name="Howarth C."/>
            <person name="Imamovic A."/>
            <person name="Larimer J."/>
            <person name="McCowan C."/>
            <person name="Murphy C."/>
            <person name="Neiman D."/>
            <person name="Pearson M."/>
            <person name="Priest M."/>
            <person name="Roberts A."/>
            <person name="Saif S."/>
            <person name="Shea T."/>
            <person name="Sisk P."/>
            <person name="Sykes S."/>
            <person name="Wortman J."/>
            <person name="Nusbaum C."/>
            <person name="Birren B."/>
        </authorList>
    </citation>
    <scope>NUCLEOTIDE SEQUENCE [LARGE SCALE GENOMIC DNA]</scope>
    <source>
        <strain evidence="6 7">90A8</strain>
    </source>
</reference>
<proteinExistence type="inferred from homology"/>
<keyword evidence="3" id="KW-0238">DNA-binding</keyword>